<keyword evidence="4" id="KW-1185">Reference proteome</keyword>
<organism evidence="3 4">
    <name type="scientific">Catenuloplanes nepalensis</name>
    <dbReference type="NCBI Taxonomy" id="587533"/>
    <lineage>
        <taxon>Bacteria</taxon>
        <taxon>Bacillati</taxon>
        <taxon>Actinomycetota</taxon>
        <taxon>Actinomycetes</taxon>
        <taxon>Micromonosporales</taxon>
        <taxon>Micromonosporaceae</taxon>
        <taxon>Catenuloplanes</taxon>
    </lineage>
</organism>
<proteinExistence type="predicted"/>
<feature type="compositionally biased region" description="Basic and acidic residues" evidence="1">
    <location>
        <begin position="411"/>
        <end position="421"/>
    </location>
</feature>
<gene>
    <name evidence="3" type="ORF">J2S43_007178</name>
</gene>
<protein>
    <submittedName>
        <fullName evidence="3">SRSO17 transposase</fullName>
    </submittedName>
</protein>
<dbReference type="PANTHER" id="PTHR33627">
    <property type="entry name" value="TRANSPOSASE"/>
    <property type="match status" value="1"/>
</dbReference>
<dbReference type="Pfam" id="PF13546">
    <property type="entry name" value="DDE_5"/>
    <property type="match status" value="1"/>
</dbReference>
<sequence>MKTTKSQAAAAARIEAAQTLRSAGELLERLRSCFVRTQTWQHAGRYVSALVSEIPKRNGWTIAQQAGDRTPDRTQRLLNRAVWDEQAAMSAVRRFVVTGLDTVAGRRTRRGLRIGALDETGQQKAGTATAGVKRQYMGCAGRVANGINTVHLAYVRERVGHALIAVRQWIPAEHLADADTAAAMGIADGPAFRTKGQLAIDLRTDAYADGVVFDFVCGDEVYGNCTELREFLEDRQQAYVLRVASTFMLTLHPETRMTCANAITELATGARRWQVRSAGAGAKGQRWYAWAWIATISPRHHLLVRRHLSTGELAFHYCYVPHGQPLTLARLVRAAGLRWPVEETFEFGKDRFGLDQCQTRLHTAIVRHTVLVMTALAICAIAAARLKTRTDTQAPPPAHTRPAATVRARHDRVDHPRDRTAARHHLAPAEARRPRHPLARRAHEADEHPDELSPDGPTDPPPLRLIEGQGTAATAQPSLFPVAVPRTDAGPAPAATRGFGFCLSCHAGGQYVLAAVADGDACGFRLSHGRAGRSA</sequence>
<feature type="region of interest" description="Disordered" evidence="1">
    <location>
        <begin position="390"/>
        <end position="466"/>
    </location>
</feature>
<comment type="caution">
    <text evidence="3">The sequence shown here is derived from an EMBL/GenBank/DDBJ whole genome shotgun (WGS) entry which is preliminary data.</text>
</comment>
<evidence type="ECO:0000313" key="3">
    <source>
        <dbReference type="EMBL" id="MDP9798666.1"/>
    </source>
</evidence>
<evidence type="ECO:0000313" key="4">
    <source>
        <dbReference type="Proteomes" id="UP001240984"/>
    </source>
</evidence>
<name>A0ABT9N5Z6_9ACTN</name>
<feature type="domain" description="Transposase IS701-like DDE" evidence="2">
    <location>
        <begin position="30"/>
        <end position="251"/>
    </location>
</feature>
<dbReference type="InterPro" id="IPR038721">
    <property type="entry name" value="IS701-like_DDE_dom"/>
</dbReference>
<dbReference type="NCBIfam" id="NF033540">
    <property type="entry name" value="transpos_IS701"/>
    <property type="match status" value="1"/>
</dbReference>
<dbReference type="InterPro" id="IPR012337">
    <property type="entry name" value="RNaseH-like_sf"/>
</dbReference>
<evidence type="ECO:0000256" key="1">
    <source>
        <dbReference type="SAM" id="MobiDB-lite"/>
    </source>
</evidence>
<dbReference type="EMBL" id="JAUSRA010000001">
    <property type="protein sequence ID" value="MDP9798666.1"/>
    <property type="molecule type" value="Genomic_DNA"/>
</dbReference>
<dbReference type="PANTHER" id="PTHR33627:SF1">
    <property type="entry name" value="TRANSPOSASE"/>
    <property type="match status" value="1"/>
</dbReference>
<evidence type="ECO:0000259" key="2">
    <source>
        <dbReference type="Pfam" id="PF13546"/>
    </source>
</evidence>
<dbReference type="SUPFAM" id="SSF53098">
    <property type="entry name" value="Ribonuclease H-like"/>
    <property type="match status" value="1"/>
</dbReference>
<dbReference type="InterPro" id="IPR039365">
    <property type="entry name" value="IS701-like"/>
</dbReference>
<reference evidence="3 4" key="1">
    <citation type="submission" date="2023-07" db="EMBL/GenBank/DDBJ databases">
        <title>Sequencing the genomes of 1000 actinobacteria strains.</title>
        <authorList>
            <person name="Klenk H.-P."/>
        </authorList>
    </citation>
    <scope>NUCLEOTIDE SEQUENCE [LARGE SCALE GENOMIC DNA]</scope>
    <source>
        <strain evidence="3 4">DSM 44710</strain>
    </source>
</reference>
<dbReference type="Proteomes" id="UP001240984">
    <property type="component" value="Unassembled WGS sequence"/>
</dbReference>
<accession>A0ABT9N5Z6</accession>